<evidence type="ECO:0000256" key="2">
    <source>
        <dbReference type="ARBA" id="ARBA00022692"/>
    </source>
</evidence>
<keyword evidence="4 5" id="KW-0472">Membrane</keyword>
<feature type="transmembrane region" description="Helical" evidence="5">
    <location>
        <begin position="30"/>
        <end position="47"/>
    </location>
</feature>
<sequence length="165" mass="18175">MFLTILDLILILILFIFIAFGFALGLIYTIGALVGFIGGAWIAGVYYLPFANWLEPFVLGSGNVAKIIAFIVIFTVANRLIGFIFWIINKIFKLFTLIPFLKTINRFAGAVLGLIEGVLSLGLVLVVVAQFPFSSWLANHIADSSVANFLMSIIQFISPILPQLF</sequence>
<evidence type="ECO:0000256" key="5">
    <source>
        <dbReference type="SAM" id="Phobius"/>
    </source>
</evidence>
<dbReference type="GO" id="GO:0016020">
    <property type="term" value="C:membrane"/>
    <property type="evidence" value="ECO:0007669"/>
    <property type="project" value="UniProtKB-SubCell"/>
</dbReference>
<dbReference type="PANTHER" id="PTHR37306:SF1">
    <property type="entry name" value="COLICIN V PRODUCTION PROTEIN"/>
    <property type="match status" value="1"/>
</dbReference>
<dbReference type="EMBL" id="PEZZ01000036">
    <property type="protein sequence ID" value="PIS04758.1"/>
    <property type="molecule type" value="Genomic_DNA"/>
</dbReference>
<accession>A0A2H0W092</accession>
<organism evidence="6 7">
    <name type="scientific">Candidatus Buchananbacteria bacterium CG10_big_fil_rev_8_21_14_0_10_42_9</name>
    <dbReference type="NCBI Taxonomy" id="1974526"/>
    <lineage>
        <taxon>Bacteria</taxon>
        <taxon>Candidatus Buchananiibacteriota</taxon>
    </lineage>
</organism>
<dbReference type="InterPro" id="IPR003825">
    <property type="entry name" value="Colicin-V_CvpA"/>
</dbReference>
<comment type="caution">
    <text evidence="6">The sequence shown here is derived from an EMBL/GenBank/DDBJ whole genome shotgun (WGS) entry which is preliminary data.</text>
</comment>
<evidence type="ECO:0000313" key="6">
    <source>
        <dbReference type="EMBL" id="PIS04758.1"/>
    </source>
</evidence>
<gene>
    <name evidence="6" type="ORF">COT81_04710</name>
</gene>
<evidence type="ECO:0000313" key="7">
    <source>
        <dbReference type="Proteomes" id="UP000230935"/>
    </source>
</evidence>
<evidence type="ECO:0000256" key="3">
    <source>
        <dbReference type="ARBA" id="ARBA00022989"/>
    </source>
</evidence>
<reference evidence="7" key="1">
    <citation type="submission" date="2017-09" db="EMBL/GenBank/DDBJ databases">
        <title>Depth-based differentiation of microbial function through sediment-hosted aquifers and enrichment of novel symbionts in the deep terrestrial subsurface.</title>
        <authorList>
            <person name="Probst A.J."/>
            <person name="Ladd B."/>
            <person name="Jarett J.K."/>
            <person name="Geller-Mcgrath D.E."/>
            <person name="Sieber C.M.K."/>
            <person name="Emerson J.B."/>
            <person name="Anantharaman K."/>
            <person name="Thomas B.C."/>
            <person name="Malmstrom R."/>
            <person name="Stieglmeier M."/>
            <person name="Klingl A."/>
            <person name="Woyke T."/>
            <person name="Ryan C.M."/>
            <person name="Banfield J.F."/>
        </authorList>
    </citation>
    <scope>NUCLEOTIDE SEQUENCE [LARGE SCALE GENOMIC DNA]</scope>
</reference>
<dbReference type="Proteomes" id="UP000230935">
    <property type="component" value="Unassembled WGS sequence"/>
</dbReference>
<dbReference type="GO" id="GO:0009403">
    <property type="term" value="P:toxin biosynthetic process"/>
    <property type="evidence" value="ECO:0007669"/>
    <property type="project" value="InterPro"/>
</dbReference>
<evidence type="ECO:0000256" key="4">
    <source>
        <dbReference type="ARBA" id="ARBA00023136"/>
    </source>
</evidence>
<dbReference type="AlphaFoldDB" id="A0A2H0W092"/>
<evidence type="ECO:0000256" key="1">
    <source>
        <dbReference type="ARBA" id="ARBA00004141"/>
    </source>
</evidence>
<protein>
    <recommendedName>
        <fullName evidence="8">Colicin V production protein</fullName>
    </recommendedName>
</protein>
<dbReference type="Pfam" id="PF02674">
    <property type="entry name" value="Colicin_V"/>
    <property type="match status" value="1"/>
</dbReference>
<name>A0A2H0W092_9BACT</name>
<dbReference type="PANTHER" id="PTHR37306">
    <property type="entry name" value="COLICIN V PRODUCTION PROTEIN"/>
    <property type="match status" value="1"/>
</dbReference>
<proteinExistence type="predicted"/>
<evidence type="ECO:0008006" key="8">
    <source>
        <dbReference type="Google" id="ProtNLM"/>
    </source>
</evidence>
<feature type="transmembrane region" description="Helical" evidence="5">
    <location>
        <begin position="67"/>
        <end position="88"/>
    </location>
</feature>
<feature type="transmembrane region" description="Helical" evidence="5">
    <location>
        <begin position="6"/>
        <end position="23"/>
    </location>
</feature>
<keyword evidence="3 5" id="KW-1133">Transmembrane helix</keyword>
<keyword evidence="2 5" id="KW-0812">Transmembrane</keyword>
<comment type="subcellular location">
    <subcellularLocation>
        <location evidence="1">Membrane</location>
        <topology evidence="1">Multi-pass membrane protein</topology>
    </subcellularLocation>
</comment>
<feature type="transmembrane region" description="Helical" evidence="5">
    <location>
        <begin position="109"/>
        <end position="133"/>
    </location>
</feature>